<dbReference type="STRING" id="479431.Namu_2400"/>
<proteinExistence type="predicted"/>
<reference evidence="5" key="1">
    <citation type="submission" date="2009-09" db="EMBL/GenBank/DDBJ databases">
        <title>The complete genome of Nakamurella multipartita DSM 44233.</title>
        <authorList>
            <consortium name="US DOE Joint Genome Institute (JGI-PGF)"/>
            <person name="Lucas S."/>
            <person name="Copeland A."/>
            <person name="Lapidus A."/>
            <person name="Glavina del Rio T."/>
            <person name="Dalin E."/>
            <person name="Tice H."/>
            <person name="Bruce D."/>
            <person name="Goodwin L."/>
            <person name="Pitluck S."/>
            <person name="Kyrpides N."/>
            <person name="Mavromatis K."/>
            <person name="Ivanova N."/>
            <person name="Ovchinnikova G."/>
            <person name="Sims D."/>
            <person name="Meincke L."/>
            <person name="Brettin T."/>
            <person name="Detter J.C."/>
            <person name="Han C."/>
            <person name="Larimer F."/>
            <person name="Land M."/>
            <person name="Hauser L."/>
            <person name="Markowitz V."/>
            <person name="Cheng J.-F."/>
            <person name="Hugenholtz P."/>
            <person name="Woyke T."/>
            <person name="Wu D."/>
            <person name="Klenk H.-P."/>
            <person name="Eisen J.A."/>
        </authorList>
    </citation>
    <scope>NUCLEOTIDE SEQUENCE [LARGE SCALE GENOMIC DNA]</scope>
    <source>
        <strain evidence="5">ATCC 700099 / DSM 44233 / CIP 104796 / JCM 9543 / NBRC 105858 / Y-104</strain>
    </source>
</reference>
<feature type="domain" description="CBS" evidence="3">
    <location>
        <begin position="82"/>
        <end position="138"/>
    </location>
</feature>
<dbReference type="OrthoDB" id="9789996at2"/>
<evidence type="ECO:0000313" key="5">
    <source>
        <dbReference type="Proteomes" id="UP000002218"/>
    </source>
</evidence>
<dbReference type="InterPro" id="IPR046342">
    <property type="entry name" value="CBS_dom_sf"/>
</dbReference>
<dbReference type="InterPro" id="IPR000644">
    <property type="entry name" value="CBS_dom"/>
</dbReference>
<dbReference type="PROSITE" id="PS51371">
    <property type="entry name" value="CBS"/>
    <property type="match status" value="2"/>
</dbReference>
<dbReference type="HOGENOM" id="CLU_040681_12_1_11"/>
<keyword evidence="1 2" id="KW-0129">CBS domain</keyword>
<sequence>MTSPRTAQPTDPVTRIMTTSVATIDAGASWAQALAELVGNQIGAVVLIDDNERIGLVSERDLIYALAQGEVDLQTRQVEEIATFDLIWAPADTSIAQAGSMMVDAEIRHLPVGDGHEVLGMISARDVLEVLVAAQRASLAGAR</sequence>
<dbReference type="PANTHER" id="PTHR43080">
    <property type="entry name" value="CBS DOMAIN-CONTAINING PROTEIN CBSX3, MITOCHONDRIAL"/>
    <property type="match status" value="1"/>
</dbReference>
<dbReference type="Proteomes" id="UP000002218">
    <property type="component" value="Chromosome"/>
</dbReference>
<dbReference type="InParanoid" id="C8X6B9"/>
<dbReference type="SMART" id="SM00116">
    <property type="entry name" value="CBS"/>
    <property type="match status" value="2"/>
</dbReference>
<dbReference type="EMBL" id="CP001737">
    <property type="protein sequence ID" value="ACV78774.1"/>
    <property type="molecule type" value="Genomic_DNA"/>
</dbReference>
<accession>C8X6B9</accession>
<gene>
    <name evidence="4" type="ordered locus">Namu_2400</name>
</gene>
<dbReference type="AlphaFoldDB" id="C8X6B9"/>
<evidence type="ECO:0000256" key="1">
    <source>
        <dbReference type="ARBA" id="ARBA00023122"/>
    </source>
</evidence>
<dbReference type="PANTHER" id="PTHR43080:SF2">
    <property type="entry name" value="CBS DOMAIN-CONTAINING PROTEIN"/>
    <property type="match status" value="1"/>
</dbReference>
<feature type="domain" description="CBS" evidence="3">
    <location>
        <begin position="17"/>
        <end position="73"/>
    </location>
</feature>
<evidence type="ECO:0000259" key="3">
    <source>
        <dbReference type="PROSITE" id="PS51371"/>
    </source>
</evidence>
<evidence type="ECO:0000313" key="4">
    <source>
        <dbReference type="EMBL" id="ACV78774.1"/>
    </source>
</evidence>
<keyword evidence="5" id="KW-1185">Reference proteome</keyword>
<dbReference type="Gene3D" id="3.10.580.10">
    <property type="entry name" value="CBS-domain"/>
    <property type="match status" value="1"/>
</dbReference>
<dbReference type="KEGG" id="nml:Namu_2400"/>
<dbReference type="RefSeq" id="WP_015747663.1">
    <property type="nucleotide sequence ID" value="NC_013235.1"/>
</dbReference>
<organism evidence="4 5">
    <name type="scientific">Nakamurella multipartita (strain ATCC 700099 / DSM 44233 / CIP 104796 / JCM 9543 / NBRC 105858 / Y-104)</name>
    <name type="common">Microsphaera multipartita</name>
    <dbReference type="NCBI Taxonomy" id="479431"/>
    <lineage>
        <taxon>Bacteria</taxon>
        <taxon>Bacillati</taxon>
        <taxon>Actinomycetota</taxon>
        <taxon>Actinomycetes</taxon>
        <taxon>Nakamurellales</taxon>
        <taxon>Nakamurellaceae</taxon>
        <taxon>Nakamurella</taxon>
    </lineage>
</organism>
<dbReference type="SUPFAM" id="SSF54631">
    <property type="entry name" value="CBS-domain pair"/>
    <property type="match status" value="1"/>
</dbReference>
<protein>
    <submittedName>
        <fullName evidence="4">CBS domain containing protein</fullName>
    </submittedName>
</protein>
<reference evidence="4 5" key="2">
    <citation type="journal article" date="2010" name="Stand. Genomic Sci.">
        <title>Complete genome sequence of Nakamurella multipartita type strain (Y-104).</title>
        <authorList>
            <person name="Tice H."/>
            <person name="Mayilraj S."/>
            <person name="Sims D."/>
            <person name="Lapidus A."/>
            <person name="Nolan M."/>
            <person name="Lucas S."/>
            <person name="Glavina Del Rio T."/>
            <person name="Copeland A."/>
            <person name="Cheng J.F."/>
            <person name="Meincke L."/>
            <person name="Bruce D."/>
            <person name="Goodwin L."/>
            <person name="Pitluck S."/>
            <person name="Ivanova N."/>
            <person name="Mavromatis K."/>
            <person name="Ovchinnikova G."/>
            <person name="Pati A."/>
            <person name="Chen A."/>
            <person name="Palaniappan K."/>
            <person name="Land M."/>
            <person name="Hauser L."/>
            <person name="Chang Y.J."/>
            <person name="Jeffries C.D."/>
            <person name="Detter J.C."/>
            <person name="Brettin T."/>
            <person name="Rohde M."/>
            <person name="Goker M."/>
            <person name="Bristow J."/>
            <person name="Eisen J.A."/>
            <person name="Markowitz V."/>
            <person name="Hugenholtz P."/>
            <person name="Kyrpides N.C."/>
            <person name="Klenk H.P."/>
            <person name="Chen F."/>
        </authorList>
    </citation>
    <scope>NUCLEOTIDE SEQUENCE [LARGE SCALE GENOMIC DNA]</scope>
    <source>
        <strain evidence="5">ATCC 700099 / DSM 44233 / CIP 104796 / JCM 9543 / NBRC 105858 / Y-104</strain>
    </source>
</reference>
<dbReference type="InterPro" id="IPR051257">
    <property type="entry name" value="Diverse_CBS-Domain"/>
</dbReference>
<dbReference type="Pfam" id="PF00571">
    <property type="entry name" value="CBS"/>
    <property type="match status" value="2"/>
</dbReference>
<evidence type="ECO:0000256" key="2">
    <source>
        <dbReference type="PROSITE-ProRule" id="PRU00703"/>
    </source>
</evidence>
<dbReference type="eggNOG" id="COG0517">
    <property type="taxonomic scope" value="Bacteria"/>
</dbReference>
<name>C8X6B9_NAKMY</name>